<accession>A0A1G8PPF3</accession>
<dbReference type="OrthoDB" id="5295945at2"/>
<dbReference type="GO" id="GO:0009435">
    <property type="term" value="P:NAD+ biosynthetic process"/>
    <property type="evidence" value="ECO:0007669"/>
    <property type="project" value="UniProtKB-UniRule"/>
</dbReference>
<evidence type="ECO:0000256" key="4">
    <source>
        <dbReference type="ARBA" id="ARBA00022679"/>
    </source>
</evidence>
<evidence type="ECO:0000313" key="13">
    <source>
        <dbReference type="Proteomes" id="UP000199225"/>
    </source>
</evidence>
<evidence type="ECO:0000256" key="3">
    <source>
        <dbReference type="ARBA" id="ARBA00022642"/>
    </source>
</evidence>
<proteinExistence type="inferred from homology"/>
<evidence type="ECO:0000256" key="1">
    <source>
        <dbReference type="ARBA" id="ARBA00002324"/>
    </source>
</evidence>
<dbReference type="NCBIfam" id="NF000841">
    <property type="entry name" value="PRK00071.1-4"/>
    <property type="match status" value="1"/>
</dbReference>
<dbReference type="NCBIfam" id="NF000840">
    <property type="entry name" value="PRK00071.1-3"/>
    <property type="match status" value="1"/>
</dbReference>
<reference evidence="13" key="1">
    <citation type="submission" date="2016-10" db="EMBL/GenBank/DDBJ databases">
        <authorList>
            <person name="Varghese N."/>
            <person name="Submissions S."/>
        </authorList>
    </citation>
    <scope>NUCLEOTIDE SEQUENCE [LARGE SCALE GENOMIC DNA]</scope>
    <source>
        <strain evidence="13">DSM 4771</strain>
    </source>
</reference>
<evidence type="ECO:0000256" key="6">
    <source>
        <dbReference type="ARBA" id="ARBA00022741"/>
    </source>
</evidence>
<dbReference type="Pfam" id="PF01467">
    <property type="entry name" value="CTP_transf_like"/>
    <property type="match status" value="1"/>
</dbReference>
<dbReference type="NCBIfam" id="TIGR00482">
    <property type="entry name" value="nicotinate (nicotinamide) nucleotide adenylyltransferase"/>
    <property type="match status" value="1"/>
</dbReference>
<keyword evidence="4 10" id="KW-0808">Transferase</keyword>
<keyword evidence="13" id="KW-1185">Reference proteome</keyword>
<name>A0A1G8PPF3_9BACI</name>
<keyword evidence="8 10" id="KW-0520">NAD</keyword>
<gene>
    <name evidence="10" type="primary">nadD</name>
    <name evidence="12" type="ORF">SAMN04490247_0102</name>
</gene>
<keyword evidence="6 10" id="KW-0547">Nucleotide-binding</keyword>
<dbReference type="HAMAP" id="MF_00244">
    <property type="entry name" value="NaMN_adenylyltr"/>
    <property type="match status" value="1"/>
</dbReference>
<keyword evidence="5 10" id="KW-0548">Nucleotidyltransferase</keyword>
<comment type="catalytic activity">
    <reaction evidence="9 10">
        <text>nicotinate beta-D-ribonucleotide + ATP + H(+) = deamido-NAD(+) + diphosphate</text>
        <dbReference type="Rhea" id="RHEA:22860"/>
        <dbReference type="ChEBI" id="CHEBI:15378"/>
        <dbReference type="ChEBI" id="CHEBI:30616"/>
        <dbReference type="ChEBI" id="CHEBI:33019"/>
        <dbReference type="ChEBI" id="CHEBI:57502"/>
        <dbReference type="ChEBI" id="CHEBI:58437"/>
        <dbReference type="EC" id="2.7.7.18"/>
    </reaction>
</comment>
<evidence type="ECO:0000256" key="7">
    <source>
        <dbReference type="ARBA" id="ARBA00022840"/>
    </source>
</evidence>
<protein>
    <recommendedName>
        <fullName evidence="10">Probable nicotinate-nucleotide adenylyltransferase</fullName>
        <ecNumber evidence="10">2.7.7.18</ecNumber>
    </recommendedName>
    <alternativeName>
        <fullName evidence="10">Deamido-NAD(+) diphosphorylase</fullName>
    </alternativeName>
    <alternativeName>
        <fullName evidence="10">Deamido-NAD(+) pyrophosphorylase</fullName>
    </alternativeName>
    <alternativeName>
        <fullName evidence="10">Nicotinate mononucleotide adenylyltransferase</fullName>
        <shortName evidence="10">NaMN adenylyltransferase</shortName>
    </alternativeName>
</protein>
<evidence type="ECO:0000313" key="12">
    <source>
        <dbReference type="EMBL" id="SDI94085.1"/>
    </source>
</evidence>
<dbReference type="EC" id="2.7.7.18" evidence="10"/>
<dbReference type="AlphaFoldDB" id="A0A1G8PPF3"/>
<dbReference type="STRING" id="86666.SAMN04490247_0102"/>
<dbReference type="CDD" id="cd02165">
    <property type="entry name" value="NMNAT"/>
    <property type="match status" value="1"/>
</dbReference>
<dbReference type="InterPro" id="IPR014729">
    <property type="entry name" value="Rossmann-like_a/b/a_fold"/>
</dbReference>
<dbReference type="InterPro" id="IPR005248">
    <property type="entry name" value="NadD/NMNAT"/>
</dbReference>
<dbReference type="InterPro" id="IPR004821">
    <property type="entry name" value="Cyt_trans-like"/>
</dbReference>
<evidence type="ECO:0000256" key="8">
    <source>
        <dbReference type="ARBA" id="ARBA00023027"/>
    </source>
</evidence>
<keyword evidence="7 10" id="KW-0067">ATP-binding</keyword>
<dbReference type="PANTHER" id="PTHR39321:SF3">
    <property type="entry name" value="PHOSPHOPANTETHEINE ADENYLYLTRANSFERASE"/>
    <property type="match status" value="1"/>
</dbReference>
<dbReference type="GO" id="GO:0005524">
    <property type="term" value="F:ATP binding"/>
    <property type="evidence" value="ECO:0007669"/>
    <property type="project" value="UniProtKB-KW"/>
</dbReference>
<dbReference type="Gene3D" id="3.40.50.620">
    <property type="entry name" value="HUPs"/>
    <property type="match status" value="1"/>
</dbReference>
<dbReference type="UniPathway" id="UPA00253">
    <property type="reaction ID" value="UER00332"/>
</dbReference>
<dbReference type="PANTHER" id="PTHR39321">
    <property type="entry name" value="NICOTINATE-NUCLEOTIDE ADENYLYLTRANSFERASE-RELATED"/>
    <property type="match status" value="1"/>
</dbReference>
<evidence type="ECO:0000259" key="11">
    <source>
        <dbReference type="Pfam" id="PF01467"/>
    </source>
</evidence>
<sequence>MKHIGLFGGTFDPLHIGHMVVAECVREAKELDEIWFVPSHIPPHKKNASVSSEDRYRMVKEATASNDSFNVTDVELKREGKSYTLQTVRDLKNNHPDHRFSFIIGGDMVASLGKWHRIDELIEEVSFIGVNRPGDTLETSYPLSTVEIPLLEISSSEVRHRLENGKTVRYMVPEPVYSYIQRKGLYGY</sequence>
<dbReference type="GO" id="GO:0004515">
    <property type="term" value="F:nicotinate-nucleotide adenylyltransferase activity"/>
    <property type="evidence" value="ECO:0007669"/>
    <property type="project" value="UniProtKB-UniRule"/>
</dbReference>
<dbReference type="RefSeq" id="WP_093190727.1">
    <property type="nucleotide sequence ID" value="NZ_FNEV01000001.1"/>
</dbReference>
<evidence type="ECO:0000256" key="10">
    <source>
        <dbReference type="HAMAP-Rule" id="MF_00244"/>
    </source>
</evidence>
<organism evidence="12 13">
    <name type="scientific">Salimicrobium halophilum</name>
    <dbReference type="NCBI Taxonomy" id="86666"/>
    <lineage>
        <taxon>Bacteria</taxon>
        <taxon>Bacillati</taxon>
        <taxon>Bacillota</taxon>
        <taxon>Bacilli</taxon>
        <taxon>Bacillales</taxon>
        <taxon>Bacillaceae</taxon>
        <taxon>Salimicrobium</taxon>
    </lineage>
</organism>
<dbReference type="NCBIfam" id="TIGR00125">
    <property type="entry name" value="cyt_tran_rel"/>
    <property type="match status" value="1"/>
</dbReference>
<comment type="similarity">
    <text evidence="10">Belongs to the NadD family.</text>
</comment>
<evidence type="ECO:0000256" key="2">
    <source>
        <dbReference type="ARBA" id="ARBA00005019"/>
    </source>
</evidence>
<feature type="domain" description="Cytidyltransferase-like" evidence="11">
    <location>
        <begin position="6"/>
        <end position="161"/>
    </location>
</feature>
<evidence type="ECO:0000256" key="9">
    <source>
        <dbReference type="ARBA" id="ARBA00048721"/>
    </source>
</evidence>
<keyword evidence="3 10" id="KW-0662">Pyridine nucleotide biosynthesis</keyword>
<comment type="function">
    <text evidence="1 10">Catalyzes the reversible adenylation of nicotinate mononucleotide (NaMN) to nicotinic acid adenine dinucleotide (NaAD).</text>
</comment>
<comment type="pathway">
    <text evidence="2 10">Cofactor biosynthesis; NAD(+) biosynthesis; deamido-NAD(+) from nicotinate D-ribonucleotide: step 1/1.</text>
</comment>
<dbReference type="SUPFAM" id="SSF52374">
    <property type="entry name" value="Nucleotidylyl transferase"/>
    <property type="match status" value="1"/>
</dbReference>
<dbReference type="EMBL" id="FNEV01000001">
    <property type="protein sequence ID" value="SDI94085.1"/>
    <property type="molecule type" value="Genomic_DNA"/>
</dbReference>
<evidence type="ECO:0000256" key="5">
    <source>
        <dbReference type="ARBA" id="ARBA00022695"/>
    </source>
</evidence>
<dbReference type="Proteomes" id="UP000199225">
    <property type="component" value="Unassembled WGS sequence"/>
</dbReference>